<dbReference type="AlphaFoldDB" id="A0A0D9ZC39"/>
<reference evidence="1" key="1">
    <citation type="submission" date="2015-04" db="UniProtKB">
        <authorList>
            <consortium name="EnsemblPlants"/>
        </authorList>
    </citation>
    <scope>IDENTIFICATION</scope>
</reference>
<organism evidence="1">
    <name type="scientific">Oryza glumipatula</name>
    <dbReference type="NCBI Taxonomy" id="40148"/>
    <lineage>
        <taxon>Eukaryota</taxon>
        <taxon>Viridiplantae</taxon>
        <taxon>Streptophyta</taxon>
        <taxon>Embryophyta</taxon>
        <taxon>Tracheophyta</taxon>
        <taxon>Spermatophyta</taxon>
        <taxon>Magnoliopsida</taxon>
        <taxon>Liliopsida</taxon>
        <taxon>Poales</taxon>
        <taxon>Poaceae</taxon>
        <taxon>BOP clade</taxon>
        <taxon>Oryzoideae</taxon>
        <taxon>Oryzeae</taxon>
        <taxon>Oryzinae</taxon>
        <taxon>Oryza</taxon>
    </lineage>
</organism>
<keyword evidence="2" id="KW-1185">Reference proteome</keyword>
<dbReference type="Gramene" id="OGLUM03G31200.1">
    <property type="protein sequence ID" value="OGLUM03G31200.1"/>
    <property type="gene ID" value="OGLUM03G31200"/>
</dbReference>
<evidence type="ECO:0000313" key="1">
    <source>
        <dbReference type="EnsemblPlants" id="OGLUM03G31200.1"/>
    </source>
</evidence>
<accession>A0A0D9ZC39</accession>
<reference evidence="1" key="2">
    <citation type="submission" date="2018-05" db="EMBL/GenBank/DDBJ databases">
        <title>OgluRS3 (Oryza glumaepatula Reference Sequence Version 3).</title>
        <authorList>
            <person name="Zhang J."/>
            <person name="Kudrna D."/>
            <person name="Lee S."/>
            <person name="Talag J."/>
            <person name="Welchert J."/>
            <person name="Wing R.A."/>
        </authorList>
    </citation>
    <scope>NUCLEOTIDE SEQUENCE [LARGE SCALE GENOMIC DNA]</scope>
</reference>
<dbReference type="Proteomes" id="UP000026961">
    <property type="component" value="Chromosome 3"/>
</dbReference>
<name>A0A0D9ZC39_9ORYZ</name>
<protein>
    <submittedName>
        <fullName evidence="1">Uncharacterized protein</fullName>
    </submittedName>
</protein>
<evidence type="ECO:0000313" key="2">
    <source>
        <dbReference type="Proteomes" id="UP000026961"/>
    </source>
</evidence>
<dbReference type="HOGENOM" id="CLU_2546301_0_0_1"/>
<dbReference type="EnsemblPlants" id="OGLUM03G31200.1">
    <property type="protein sequence ID" value="OGLUM03G31200.1"/>
    <property type="gene ID" value="OGLUM03G31200"/>
</dbReference>
<proteinExistence type="predicted"/>
<sequence>MTNLADTTAPLAAIFSTWRLLYNLRKIKGNSQRKKGDISVWTATKTQDPFFPPPSVYGISATSSSGFDSSIKQKVIYIVVGTM</sequence>